<dbReference type="GO" id="GO:0005524">
    <property type="term" value="F:ATP binding"/>
    <property type="evidence" value="ECO:0007669"/>
    <property type="project" value="InterPro"/>
</dbReference>
<dbReference type="InterPro" id="IPR050764">
    <property type="entry name" value="CbbQ/NirQ/NorQ/GpvN"/>
</dbReference>
<dbReference type="InterPro" id="IPR027417">
    <property type="entry name" value="P-loop_NTPase"/>
</dbReference>
<protein>
    <submittedName>
        <fullName evidence="2">Carbon monoxide oxidation accessory protein CoxD</fullName>
    </submittedName>
</protein>
<reference evidence="2" key="1">
    <citation type="submission" date="2020-02" db="EMBL/GenBank/DDBJ databases">
        <authorList>
            <person name="Meier V. D."/>
        </authorList>
    </citation>
    <scope>NUCLEOTIDE SEQUENCE</scope>
    <source>
        <strain evidence="2">AVDCRST_MAG18</strain>
    </source>
</reference>
<dbReference type="InterPro" id="IPR011704">
    <property type="entry name" value="ATPase_dyneun-rel_AAA"/>
</dbReference>
<dbReference type="GO" id="GO:0016887">
    <property type="term" value="F:ATP hydrolysis activity"/>
    <property type="evidence" value="ECO:0007669"/>
    <property type="project" value="InterPro"/>
</dbReference>
<dbReference type="Gene3D" id="3.40.50.300">
    <property type="entry name" value="P-loop containing nucleotide triphosphate hydrolases"/>
    <property type="match status" value="1"/>
</dbReference>
<dbReference type="SMART" id="SM00382">
    <property type="entry name" value="AAA"/>
    <property type="match status" value="1"/>
</dbReference>
<dbReference type="EMBL" id="CADCWN010000219">
    <property type="protein sequence ID" value="CAA9579078.1"/>
    <property type="molecule type" value="Genomic_DNA"/>
</dbReference>
<dbReference type="InterPro" id="IPR003593">
    <property type="entry name" value="AAA+_ATPase"/>
</dbReference>
<dbReference type="SUPFAM" id="SSF52540">
    <property type="entry name" value="P-loop containing nucleoside triphosphate hydrolases"/>
    <property type="match status" value="1"/>
</dbReference>
<organism evidence="2">
    <name type="scientific">uncultured Thermomicrobiales bacterium</name>
    <dbReference type="NCBI Taxonomy" id="1645740"/>
    <lineage>
        <taxon>Bacteria</taxon>
        <taxon>Pseudomonadati</taxon>
        <taxon>Thermomicrobiota</taxon>
        <taxon>Thermomicrobia</taxon>
        <taxon>Thermomicrobiales</taxon>
        <taxon>environmental samples</taxon>
    </lineage>
</organism>
<dbReference type="PANTHER" id="PTHR42759:SF1">
    <property type="entry name" value="MAGNESIUM-CHELATASE SUBUNIT CHLD"/>
    <property type="match status" value="1"/>
</dbReference>
<evidence type="ECO:0000313" key="2">
    <source>
        <dbReference type="EMBL" id="CAA9579078.1"/>
    </source>
</evidence>
<accession>A0A6J4VP22</accession>
<dbReference type="AlphaFoldDB" id="A0A6J4VP22"/>
<name>A0A6J4VP22_9BACT</name>
<gene>
    <name evidence="2" type="ORF">AVDCRST_MAG18-2900</name>
</gene>
<feature type="domain" description="AAA+ ATPase" evidence="1">
    <location>
        <begin position="44"/>
        <end position="215"/>
    </location>
</feature>
<evidence type="ECO:0000259" key="1">
    <source>
        <dbReference type="SMART" id="SM00382"/>
    </source>
</evidence>
<proteinExistence type="predicted"/>
<dbReference type="CDD" id="cd00009">
    <property type="entry name" value="AAA"/>
    <property type="match status" value="1"/>
</dbReference>
<dbReference type="PANTHER" id="PTHR42759">
    <property type="entry name" value="MOXR FAMILY PROTEIN"/>
    <property type="match status" value="1"/>
</dbReference>
<sequence>MTTGMPATDTASVESIDQIQEALRSRAYIADRSLGTALFLALRLGKPLLLEGEAGVGKTEVAKTMADLLNTQLIRLQCYEGLDVNHAVYEWNYAKQMLEIRMLEAEGSARDHALREIFGAEFLIKRPLLQAVEYTNDHPGERPVLLIDEIDRADEEFEAFLLELLSDFQITVPEIGTIKAAQPPVVIITSNRTRELHDALKRRCLYHWIDYPSIEKEEAIIAARQPQAPQVLARQVSHFMHELRRVDLYKVPGVAETLDWAAALVALEQGDLRQEAVDATLGAILKHQEDITKVGGGLSKQLIQTATAGANNG</sequence>
<dbReference type="Pfam" id="PF07728">
    <property type="entry name" value="AAA_5"/>
    <property type="match status" value="1"/>
</dbReference>